<dbReference type="EMBL" id="JAIPUX010003776">
    <property type="protein sequence ID" value="KAH0619449.1"/>
    <property type="molecule type" value="Genomic_DNA"/>
</dbReference>
<gene>
    <name evidence="2" type="ORF">JD844_000092</name>
</gene>
<keyword evidence="3" id="KW-1185">Reference proteome</keyword>
<sequence>MPGPRDDPSADHPIDPGAVPAVPPQNPSSHELRTSTACPASTRDVILAHRVLDDDPYHQEIDLQDPKIISAPISQLSFTSLPHPKIILGRWLT</sequence>
<feature type="region of interest" description="Disordered" evidence="1">
    <location>
        <begin position="1"/>
        <end position="37"/>
    </location>
</feature>
<protein>
    <submittedName>
        <fullName evidence="2">Uncharacterized protein</fullName>
    </submittedName>
</protein>
<name>A0ABQ7SQ60_PHRPL</name>
<evidence type="ECO:0000256" key="1">
    <source>
        <dbReference type="SAM" id="MobiDB-lite"/>
    </source>
</evidence>
<accession>A0ABQ7SQ60</accession>
<organism evidence="2 3">
    <name type="scientific">Phrynosoma platyrhinos</name>
    <name type="common">Desert horned lizard</name>
    <dbReference type="NCBI Taxonomy" id="52577"/>
    <lineage>
        <taxon>Eukaryota</taxon>
        <taxon>Metazoa</taxon>
        <taxon>Chordata</taxon>
        <taxon>Craniata</taxon>
        <taxon>Vertebrata</taxon>
        <taxon>Euteleostomi</taxon>
        <taxon>Lepidosauria</taxon>
        <taxon>Squamata</taxon>
        <taxon>Bifurcata</taxon>
        <taxon>Unidentata</taxon>
        <taxon>Episquamata</taxon>
        <taxon>Toxicofera</taxon>
        <taxon>Iguania</taxon>
        <taxon>Phrynosomatidae</taxon>
        <taxon>Phrynosomatinae</taxon>
        <taxon>Phrynosoma</taxon>
    </lineage>
</organism>
<evidence type="ECO:0000313" key="2">
    <source>
        <dbReference type="EMBL" id="KAH0619449.1"/>
    </source>
</evidence>
<dbReference type="Proteomes" id="UP000826234">
    <property type="component" value="Unassembled WGS sequence"/>
</dbReference>
<feature type="compositionally biased region" description="Basic and acidic residues" evidence="1">
    <location>
        <begin position="1"/>
        <end position="14"/>
    </location>
</feature>
<reference evidence="2 3" key="1">
    <citation type="journal article" date="2022" name="Gigascience">
        <title>A chromosome-level genome assembly and annotation of the desert horned lizard, Phrynosoma platyrhinos, provides insight into chromosomal rearrangements among reptiles.</title>
        <authorList>
            <person name="Koochekian N."/>
            <person name="Ascanio A."/>
            <person name="Farleigh K."/>
            <person name="Card D.C."/>
            <person name="Schield D.R."/>
            <person name="Castoe T.A."/>
            <person name="Jezkova T."/>
        </authorList>
    </citation>
    <scope>NUCLEOTIDE SEQUENCE [LARGE SCALE GENOMIC DNA]</scope>
    <source>
        <strain evidence="2">NK-2021</strain>
    </source>
</reference>
<evidence type="ECO:0000313" key="3">
    <source>
        <dbReference type="Proteomes" id="UP000826234"/>
    </source>
</evidence>
<proteinExistence type="predicted"/>
<comment type="caution">
    <text evidence="2">The sequence shown here is derived from an EMBL/GenBank/DDBJ whole genome shotgun (WGS) entry which is preliminary data.</text>
</comment>